<evidence type="ECO:0000313" key="2">
    <source>
        <dbReference type="Proteomes" id="UP000016638"/>
    </source>
</evidence>
<name>U2V3C4_9ACTN</name>
<dbReference type="STRING" id="1125712.HMPREF1316_1529"/>
<keyword evidence="2" id="KW-1185">Reference proteome</keyword>
<protein>
    <submittedName>
        <fullName evidence="1">Uncharacterized protein</fullName>
    </submittedName>
</protein>
<organism evidence="1 2">
    <name type="scientific">Olsenella profusa F0195</name>
    <dbReference type="NCBI Taxonomy" id="1125712"/>
    <lineage>
        <taxon>Bacteria</taxon>
        <taxon>Bacillati</taxon>
        <taxon>Actinomycetota</taxon>
        <taxon>Coriobacteriia</taxon>
        <taxon>Coriobacteriales</taxon>
        <taxon>Atopobiaceae</taxon>
        <taxon>Olsenella</taxon>
    </lineage>
</organism>
<evidence type="ECO:0000313" key="1">
    <source>
        <dbReference type="EMBL" id="ERL09842.1"/>
    </source>
</evidence>
<reference evidence="1 2" key="1">
    <citation type="submission" date="2013-08" db="EMBL/GenBank/DDBJ databases">
        <authorList>
            <person name="Durkin A.S."/>
            <person name="Haft D.R."/>
            <person name="McCorrison J."/>
            <person name="Torralba M."/>
            <person name="Gillis M."/>
            <person name="Haft D.H."/>
            <person name="Methe B."/>
            <person name="Sutton G."/>
            <person name="Nelson K.E."/>
        </authorList>
    </citation>
    <scope>NUCLEOTIDE SEQUENCE [LARGE SCALE GENOMIC DNA]</scope>
    <source>
        <strain evidence="1 2">F0195</strain>
    </source>
</reference>
<dbReference type="EMBL" id="AWEZ01000020">
    <property type="protein sequence ID" value="ERL09842.1"/>
    <property type="molecule type" value="Genomic_DNA"/>
</dbReference>
<proteinExistence type="predicted"/>
<comment type="caution">
    <text evidence="1">The sequence shown here is derived from an EMBL/GenBank/DDBJ whole genome shotgun (WGS) entry which is preliminary data.</text>
</comment>
<accession>U2V3C4</accession>
<sequence length="62" mass="6829">MSERDEALLKCLEALYGMVGILSAALGERMSESEATSFGRAHGRWNSAHTDLLREMRGDGDE</sequence>
<dbReference type="PATRIC" id="fig|1125712.3.peg.591"/>
<dbReference type="AlphaFoldDB" id="U2V3C4"/>
<dbReference type="RefSeq" id="WP_021725470.1">
    <property type="nucleotide sequence ID" value="NZ_AWEZ01000020.1"/>
</dbReference>
<gene>
    <name evidence="1" type="ORF">HMPREF1316_1529</name>
</gene>
<dbReference type="Proteomes" id="UP000016638">
    <property type="component" value="Unassembled WGS sequence"/>
</dbReference>